<sequence length="80" mass="8981">MVAASIAWPILALFIDATAWWVETLFLVVAIPLAWRVSARLIYRMNLTSGDLRLRAPLARYRVPLGEWPRSAGTDGDDLI</sequence>
<feature type="transmembrane region" description="Helical" evidence="1">
    <location>
        <begin position="6"/>
        <end position="35"/>
    </location>
</feature>
<reference evidence="2 3" key="1">
    <citation type="submission" date="2020-08" db="EMBL/GenBank/DDBJ databases">
        <title>Sequencing the genomes of 1000 actinobacteria strains.</title>
        <authorList>
            <person name="Klenk H.-P."/>
        </authorList>
    </citation>
    <scope>NUCLEOTIDE SEQUENCE [LARGE SCALE GENOMIC DNA]</scope>
    <source>
        <strain evidence="2 3">DSM 45518</strain>
    </source>
</reference>
<protein>
    <submittedName>
        <fullName evidence="2">Uncharacterized protein</fullName>
    </submittedName>
</protein>
<proteinExistence type="predicted"/>
<keyword evidence="1" id="KW-1133">Transmembrane helix</keyword>
<evidence type="ECO:0000313" key="2">
    <source>
        <dbReference type="EMBL" id="MBB4691537.1"/>
    </source>
</evidence>
<dbReference type="RefSeq" id="WP_184950340.1">
    <property type="nucleotide sequence ID" value="NZ_BOMC01000006.1"/>
</dbReference>
<dbReference type="EMBL" id="JACHMF010000001">
    <property type="protein sequence ID" value="MBB4691537.1"/>
    <property type="molecule type" value="Genomic_DNA"/>
</dbReference>
<comment type="caution">
    <text evidence="2">The sequence shown here is derived from an EMBL/GenBank/DDBJ whole genome shotgun (WGS) entry which is preliminary data.</text>
</comment>
<gene>
    <name evidence="2" type="ORF">BKA14_001685</name>
</gene>
<name>A0A7W7G0E3_9ACTN</name>
<keyword evidence="1" id="KW-0812">Transmembrane</keyword>
<evidence type="ECO:0000256" key="1">
    <source>
        <dbReference type="SAM" id="Phobius"/>
    </source>
</evidence>
<evidence type="ECO:0000313" key="3">
    <source>
        <dbReference type="Proteomes" id="UP000542742"/>
    </source>
</evidence>
<dbReference type="AlphaFoldDB" id="A0A7W7G0E3"/>
<organism evidence="2 3">
    <name type="scientific">Paractinoplanes abujensis</name>
    <dbReference type="NCBI Taxonomy" id="882441"/>
    <lineage>
        <taxon>Bacteria</taxon>
        <taxon>Bacillati</taxon>
        <taxon>Actinomycetota</taxon>
        <taxon>Actinomycetes</taxon>
        <taxon>Micromonosporales</taxon>
        <taxon>Micromonosporaceae</taxon>
        <taxon>Paractinoplanes</taxon>
    </lineage>
</organism>
<accession>A0A7W7G0E3</accession>
<keyword evidence="3" id="KW-1185">Reference proteome</keyword>
<dbReference type="Proteomes" id="UP000542742">
    <property type="component" value="Unassembled WGS sequence"/>
</dbReference>
<keyword evidence="1" id="KW-0472">Membrane</keyword>